<evidence type="ECO:0000313" key="2">
    <source>
        <dbReference type="Proteomes" id="UP000655225"/>
    </source>
</evidence>
<keyword evidence="2" id="KW-1185">Reference proteome</keyword>
<proteinExistence type="predicted"/>
<name>A0A834Z464_TETSI</name>
<sequence>MLYRCSLSAFYNAVKEFSNEQKYAIYRIGLSPLLQIHENIHLRRHIIDFVVEHCSLKSGAVMVDDTTIPISLTDMHNDPTEILSKALEQLSDLQRIVGEHSGWRVEVEKDFARRKLHDNQMTYVIEDLSQKIATQDTIIDALQEQLSKKETSTQHDSNKRFGDIDACKDEIAVSLLLSLLNRDFKGKWNLDTILRGSDTLSATPTSPKTPETDQGGS</sequence>
<accession>A0A834Z464</accession>
<reference evidence="1 2" key="1">
    <citation type="submission" date="2020-04" db="EMBL/GenBank/DDBJ databases">
        <title>Plant Genome Project.</title>
        <authorList>
            <person name="Zhang R.-G."/>
        </authorList>
    </citation>
    <scope>NUCLEOTIDE SEQUENCE [LARGE SCALE GENOMIC DNA]</scope>
    <source>
        <strain evidence="1">YNK0</strain>
        <tissue evidence="1">Leaf</tissue>
    </source>
</reference>
<protein>
    <submittedName>
        <fullName evidence="1">Uncharacterized protein</fullName>
    </submittedName>
</protein>
<dbReference type="EMBL" id="JABCRI010000008">
    <property type="protein sequence ID" value="KAF8401184.1"/>
    <property type="molecule type" value="Genomic_DNA"/>
</dbReference>
<evidence type="ECO:0000313" key="1">
    <source>
        <dbReference type="EMBL" id="KAF8401184.1"/>
    </source>
</evidence>
<organism evidence="1 2">
    <name type="scientific">Tetracentron sinense</name>
    <name type="common">Spur-leaf</name>
    <dbReference type="NCBI Taxonomy" id="13715"/>
    <lineage>
        <taxon>Eukaryota</taxon>
        <taxon>Viridiplantae</taxon>
        <taxon>Streptophyta</taxon>
        <taxon>Embryophyta</taxon>
        <taxon>Tracheophyta</taxon>
        <taxon>Spermatophyta</taxon>
        <taxon>Magnoliopsida</taxon>
        <taxon>Trochodendrales</taxon>
        <taxon>Trochodendraceae</taxon>
        <taxon>Tetracentron</taxon>
    </lineage>
</organism>
<dbReference type="AlphaFoldDB" id="A0A834Z464"/>
<dbReference type="Proteomes" id="UP000655225">
    <property type="component" value="Unassembled WGS sequence"/>
</dbReference>
<comment type="caution">
    <text evidence="1">The sequence shown here is derived from an EMBL/GenBank/DDBJ whole genome shotgun (WGS) entry which is preliminary data.</text>
</comment>
<gene>
    <name evidence="1" type="ORF">HHK36_012115</name>
</gene>